<feature type="region of interest" description="Disordered" evidence="1">
    <location>
        <begin position="35"/>
        <end position="54"/>
    </location>
</feature>
<dbReference type="SUPFAM" id="SSF159774">
    <property type="entry name" value="YerB-like"/>
    <property type="match status" value="1"/>
</dbReference>
<evidence type="ECO:0000259" key="4">
    <source>
        <dbReference type="Pfam" id="PF17479"/>
    </source>
</evidence>
<dbReference type="Pfam" id="PF11258">
    <property type="entry name" value="DUF3048"/>
    <property type="match status" value="1"/>
</dbReference>
<dbReference type="Proteomes" id="UP000318331">
    <property type="component" value="Unassembled WGS sequence"/>
</dbReference>
<dbReference type="Pfam" id="PF17479">
    <property type="entry name" value="DUF3048_C"/>
    <property type="match status" value="1"/>
</dbReference>
<evidence type="ECO:0000256" key="2">
    <source>
        <dbReference type="SAM" id="SignalP"/>
    </source>
</evidence>
<keyword evidence="2" id="KW-0732">Signal</keyword>
<dbReference type="AlphaFoldDB" id="A0A543I4W3"/>
<organism evidence="5 6">
    <name type="scientific">Klugiella xanthotipulae</name>
    <dbReference type="NCBI Taxonomy" id="244735"/>
    <lineage>
        <taxon>Bacteria</taxon>
        <taxon>Bacillati</taxon>
        <taxon>Actinomycetota</taxon>
        <taxon>Actinomycetes</taxon>
        <taxon>Micrococcales</taxon>
        <taxon>Microbacteriaceae</taxon>
        <taxon>Klugiella</taxon>
    </lineage>
</organism>
<feature type="signal peptide" evidence="2">
    <location>
        <begin position="1"/>
        <end position="37"/>
    </location>
</feature>
<protein>
    <submittedName>
        <fullName evidence="5">DUF3048 family protein</fullName>
    </submittedName>
</protein>
<keyword evidence="6" id="KW-1185">Reference proteome</keyword>
<feature type="domain" description="DUF3048" evidence="4">
    <location>
        <begin position="224"/>
        <end position="330"/>
    </location>
</feature>
<evidence type="ECO:0000313" key="5">
    <source>
        <dbReference type="EMBL" id="TQM65636.1"/>
    </source>
</evidence>
<evidence type="ECO:0000259" key="3">
    <source>
        <dbReference type="Pfam" id="PF11258"/>
    </source>
</evidence>
<evidence type="ECO:0000256" key="1">
    <source>
        <dbReference type="SAM" id="MobiDB-lite"/>
    </source>
</evidence>
<comment type="caution">
    <text evidence="5">The sequence shown here is derived from an EMBL/GenBank/DDBJ whole genome shotgun (WGS) entry which is preliminary data.</text>
</comment>
<dbReference type="Gene3D" id="3.50.90.10">
    <property type="entry name" value="YerB-like"/>
    <property type="match status" value="1"/>
</dbReference>
<dbReference type="InterPro" id="IPR035328">
    <property type="entry name" value="DUF3048_C"/>
</dbReference>
<feature type="chain" id="PRO_5021880969" evidence="2">
    <location>
        <begin position="38"/>
        <end position="343"/>
    </location>
</feature>
<dbReference type="PROSITE" id="PS51257">
    <property type="entry name" value="PROKAR_LIPOPROTEIN"/>
    <property type="match status" value="1"/>
</dbReference>
<dbReference type="InterPro" id="IPR023158">
    <property type="entry name" value="YerB-like_sf"/>
</dbReference>
<dbReference type="InterPro" id="IPR021416">
    <property type="entry name" value="DUF3048_N"/>
</dbReference>
<sequence length="343" mass="36205">MVTVARGGRRLPRPVIALATALAVLGLTAGCAGGEPAADPRPVTTSSSPAEPVRAPLRGTVIAAGEAENPSLAVKIDNHERARPQIGLNTTDLVFEELVEGGYTRYAAIWQSTVPDEVGPVRSIRPMDPDILSPLGGVVAYSGGQQQFVALMQAAPVQNLIFDRDQTHFFRDTSRRAPHNVVLRAADALADYAEVPAPAPQFAYASDPGGSTASVAGVPSARIAMTFSHIRYPSWDWDAATGTYLRHQEDAPDLDSEGQRIATVNVVALKVPVELGDVPRTVLSGSGEGWFSANGHTVQGIWSKDGRDDPLRFTDSSGSSVLLAPGNTWIELVPAETGTIVTG</sequence>
<accession>A0A543I4W3</accession>
<dbReference type="EMBL" id="VFPN01000001">
    <property type="protein sequence ID" value="TQM65636.1"/>
    <property type="molecule type" value="Genomic_DNA"/>
</dbReference>
<gene>
    <name evidence="5" type="ORF">FB466_0443</name>
</gene>
<proteinExistence type="predicted"/>
<name>A0A543I4W3_9MICO</name>
<feature type="domain" description="DUF3048" evidence="3">
    <location>
        <begin position="67"/>
        <end position="187"/>
    </location>
</feature>
<evidence type="ECO:0000313" key="6">
    <source>
        <dbReference type="Proteomes" id="UP000318331"/>
    </source>
</evidence>
<reference evidence="5 6" key="1">
    <citation type="submission" date="2019-06" db="EMBL/GenBank/DDBJ databases">
        <title>Sequencing the genomes of 1000 actinobacteria strains.</title>
        <authorList>
            <person name="Klenk H.-P."/>
        </authorList>
    </citation>
    <scope>NUCLEOTIDE SEQUENCE [LARGE SCALE GENOMIC DNA]</scope>
    <source>
        <strain evidence="5 6">DSM 18031</strain>
    </source>
</reference>